<dbReference type="InterPro" id="IPR000315">
    <property type="entry name" value="Znf_B-box"/>
</dbReference>
<gene>
    <name evidence="4" type="ORF">IZO911_LOCUS25143</name>
    <name evidence="5" type="ORF">KXQ929_LOCUS3951</name>
</gene>
<dbReference type="Gene3D" id="3.30.160.60">
    <property type="entry name" value="Classic Zinc Finger"/>
    <property type="match status" value="1"/>
</dbReference>
<dbReference type="SMART" id="SM00336">
    <property type="entry name" value="BBOX"/>
    <property type="match status" value="2"/>
</dbReference>
<dbReference type="EMBL" id="CAJNOE010000311">
    <property type="protein sequence ID" value="CAF1139485.1"/>
    <property type="molecule type" value="Genomic_DNA"/>
</dbReference>
<dbReference type="Proteomes" id="UP000663860">
    <property type="component" value="Unassembled WGS sequence"/>
</dbReference>
<dbReference type="PANTHER" id="PTHR25462">
    <property type="entry name" value="BONUS, ISOFORM C-RELATED"/>
    <property type="match status" value="1"/>
</dbReference>
<dbReference type="PANTHER" id="PTHR25462:SF296">
    <property type="entry name" value="MEIOTIC P26, ISOFORM F"/>
    <property type="match status" value="1"/>
</dbReference>
<keyword evidence="1" id="KW-0479">Metal-binding</keyword>
<keyword evidence="1" id="KW-0862">Zinc</keyword>
<evidence type="ECO:0000313" key="6">
    <source>
        <dbReference type="Proteomes" id="UP000663868"/>
    </source>
</evidence>
<feature type="domain" description="B box-type" evidence="3">
    <location>
        <begin position="56"/>
        <end position="97"/>
    </location>
</feature>
<dbReference type="EMBL" id="CAJOBB010000131">
    <property type="protein sequence ID" value="CAF3577526.1"/>
    <property type="molecule type" value="Genomic_DNA"/>
</dbReference>
<dbReference type="AlphaFoldDB" id="A0A818LRM6"/>
<evidence type="ECO:0000256" key="1">
    <source>
        <dbReference type="PROSITE-ProRule" id="PRU00024"/>
    </source>
</evidence>
<dbReference type="PROSITE" id="PS50119">
    <property type="entry name" value="ZF_BBOX"/>
    <property type="match status" value="2"/>
</dbReference>
<dbReference type="GO" id="GO:0008270">
    <property type="term" value="F:zinc ion binding"/>
    <property type="evidence" value="ECO:0007669"/>
    <property type="project" value="UniProtKB-KW"/>
</dbReference>
<dbReference type="SUPFAM" id="SSF57845">
    <property type="entry name" value="B-box zinc-binding domain"/>
    <property type="match status" value="1"/>
</dbReference>
<comment type="caution">
    <text evidence="5">The sequence shown here is derived from an EMBL/GenBank/DDBJ whole genome shotgun (WGS) entry which is preliminary data.</text>
</comment>
<dbReference type="Pfam" id="PF00643">
    <property type="entry name" value="zf-B_box"/>
    <property type="match status" value="1"/>
</dbReference>
<name>A0A818LRM6_9BILA</name>
<dbReference type="CDD" id="cd19756">
    <property type="entry name" value="Bbox2"/>
    <property type="match status" value="1"/>
</dbReference>
<evidence type="ECO:0000259" key="3">
    <source>
        <dbReference type="PROSITE" id="PS50119"/>
    </source>
</evidence>
<organism evidence="5 6">
    <name type="scientific">Adineta steineri</name>
    <dbReference type="NCBI Taxonomy" id="433720"/>
    <lineage>
        <taxon>Eukaryota</taxon>
        <taxon>Metazoa</taxon>
        <taxon>Spiralia</taxon>
        <taxon>Gnathifera</taxon>
        <taxon>Rotifera</taxon>
        <taxon>Eurotatoria</taxon>
        <taxon>Bdelloidea</taxon>
        <taxon>Adinetida</taxon>
        <taxon>Adinetidae</taxon>
        <taxon>Adineta</taxon>
    </lineage>
</organism>
<dbReference type="Proteomes" id="UP000663868">
    <property type="component" value="Unassembled WGS sequence"/>
</dbReference>
<feature type="coiled-coil region" evidence="2">
    <location>
        <begin position="138"/>
        <end position="176"/>
    </location>
</feature>
<protein>
    <recommendedName>
        <fullName evidence="3">B box-type domain-containing protein</fullName>
    </recommendedName>
</protein>
<feature type="domain" description="B box-type" evidence="3">
    <location>
        <begin position="11"/>
        <end position="51"/>
    </location>
</feature>
<dbReference type="InterPro" id="IPR013087">
    <property type="entry name" value="Znf_C2H2_type"/>
</dbReference>
<keyword evidence="2" id="KW-0175">Coiled coil</keyword>
<reference evidence="5" key="1">
    <citation type="submission" date="2021-02" db="EMBL/GenBank/DDBJ databases">
        <authorList>
            <person name="Nowell W R."/>
        </authorList>
    </citation>
    <scope>NUCLEOTIDE SEQUENCE</scope>
</reference>
<proteinExistence type="predicted"/>
<keyword evidence="1" id="KW-0863">Zinc-finger</keyword>
<dbReference type="InterPro" id="IPR047153">
    <property type="entry name" value="TRIM45/56/19-like"/>
</dbReference>
<accession>A0A818LRM6</accession>
<sequence length="274" mass="31452">MASKSAALPQCDECQLAEAKLWCIDCATGYCTTCCTSIHKRALAHHRQVPIGEKPIEIKRCEQHRDKKLEYWCSCENLICMDCQLSKQHKDHTAIPISEVILHISAKLKTEFREAKTSLNQAVTQGMPLTDMNENANIQSITETFAALRKMIDNYEEALKNQIRAIEEKNKTSTESYWNQLNIKQKTFSDHNEKFENILSTNDHTQLLEDKKSLTNYLEQLTKELKELKLPIKTQYRVEGVDQLQTSIDNILKQACIIELTPGNCVDCRKFVSN</sequence>
<evidence type="ECO:0000313" key="4">
    <source>
        <dbReference type="EMBL" id="CAF1139485.1"/>
    </source>
</evidence>
<evidence type="ECO:0000313" key="5">
    <source>
        <dbReference type="EMBL" id="CAF3577526.1"/>
    </source>
</evidence>
<dbReference type="PROSITE" id="PS00028">
    <property type="entry name" value="ZINC_FINGER_C2H2_1"/>
    <property type="match status" value="1"/>
</dbReference>
<evidence type="ECO:0000256" key="2">
    <source>
        <dbReference type="SAM" id="Coils"/>
    </source>
</evidence>